<evidence type="ECO:0000313" key="7">
    <source>
        <dbReference type="WBParaSite" id="SPAL_0000402900.1"/>
    </source>
</evidence>
<dbReference type="Pfam" id="PF03488">
    <property type="entry name" value="Ins_beta"/>
    <property type="match status" value="1"/>
</dbReference>
<evidence type="ECO:0000256" key="5">
    <source>
        <dbReference type="ARBA" id="ARBA00023157"/>
    </source>
</evidence>
<accession>A0A0N5BDE3</accession>
<sequence length="152" mass="17354">MFLIGSISSLNKALHLLLIIGSLVVIVNCRFNRNPWLSFMESNDDQVPLNPYDGYVKSRQLRSSNGYPYLEGYVFKKRRDPRELVKSCGRLLMDRAKEVCRQCHVYDWKSVNRKVSLADQCCKGECSDNQIATTCCVETPSTTPSAEYFSLI</sequence>
<comment type="similarity">
    <text evidence="2">Belongs to the insulin family.</text>
</comment>
<dbReference type="GO" id="GO:0005179">
    <property type="term" value="F:hormone activity"/>
    <property type="evidence" value="ECO:0007669"/>
    <property type="project" value="InterPro"/>
</dbReference>
<evidence type="ECO:0000256" key="4">
    <source>
        <dbReference type="ARBA" id="ARBA00022729"/>
    </source>
</evidence>
<evidence type="ECO:0000256" key="1">
    <source>
        <dbReference type="ARBA" id="ARBA00004613"/>
    </source>
</evidence>
<dbReference type="InterPro" id="IPR052335">
    <property type="entry name" value="Insulin-like_regulatory"/>
</dbReference>
<evidence type="ECO:0000313" key="6">
    <source>
        <dbReference type="Proteomes" id="UP000046392"/>
    </source>
</evidence>
<dbReference type="PANTHER" id="PTHR33893">
    <property type="entry name" value="INSULIN RELATED-RELATED-RELATED"/>
    <property type="match status" value="1"/>
</dbReference>
<protein>
    <submittedName>
        <fullName evidence="7">IlGF domain-containing protein</fullName>
    </submittedName>
</protein>
<dbReference type="Proteomes" id="UP000046392">
    <property type="component" value="Unplaced"/>
</dbReference>
<name>A0A0N5BDE3_STREA</name>
<dbReference type="Gene3D" id="1.10.100.10">
    <property type="entry name" value="Insulin-like"/>
    <property type="match status" value="1"/>
</dbReference>
<evidence type="ECO:0000256" key="3">
    <source>
        <dbReference type="ARBA" id="ARBA00022525"/>
    </source>
</evidence>
<dbReference type="AlphaFoldDB" id="A0A0N5BDE3"/>
<keyword evidence="3" id="KW-0964">Secreted</keyword>
<dbReference type="GO" id="GO:0005576">
    <property type="term" value="C:extracellular region"/>
    <property type="evidence" value="ECO:0007669"/>
    <property type="project" value="UniProtKB-SubCell"/>
</dbReference>
<reference evidence="7" key="1">
    <citation type="submission" date="2017-02" db="UniProtKB">
        <authorList>
            <consortium name="WormBaseParasite"/>
        </authorList>
    </citation>
    <scope>IDENTIFICATION</scope>
</reference>
<evidence type="ECO:0000256" key="2">
    <source>
        <dbReference type="ARBA" id="ARBA00009034"/>
    </source>
</evidence>
<keyword evidence="5" id="KW-1015">Disulfide bond</keyword>
<dbReference type="SUPFAM" id="SSF56994">
    <property type="entry name" value="Insulin-like"/>
    <property type="match status" value="1"/>
</dbReference>
<dbReference type="InterPro" id="IPR022353">
    <property type="entry name" value="Insulin_CS"/>
</dbReference>
<dbReference type="PROSITE" id="PS00262">
    <property type="entry name" value="INSULIN"/>
    <property type="match status" value="1"/>
</dbReference>
<organism evidence="6 7">
    <name type="scientific">Strongyloides papillosus</name>
    <name type="common">Intestinal threadworm</name>
    <dbReference type="NCBI Taxonomy" id="174720"/>
    <lineage>
        <taxon>Eukaryota</taxon>
        <taxon>Metazoa</taxon>
        <taxon>Ecdysozoa</taxon>
        <taxon>Nematoda</taxon>
        <taxon>Chromadorea</taxon>
        <taxon>Rhabditida</taxon>
        <taxon>Tylenchina</taxon>
        <taxon>Panagrolaimomorpha</taxon>
        <taxon>Strongyloidoidea</taxon>
        <taxon>Strongyloididae</taxon>
        <taxon>Strongyloides</taxon>
    </lineage>
</organism>
<dbReference type="WBParaSite" id="SPAL_0000402900.1">
    <property type="protein sequence ID" value="SPAL_0000402900.1"/>
    <property type="gene ID" value="SPAL_0000402900"/>
</dbReference>
<keyword evidence="4" id="KW-0732">Signal</keyword>
<dbReference type="PANTHER" id="PTHR33893:SF9">
    <property type="entry name" value="INSULIN RELATED-RELATED"/>
    <property type="match status" value="1"/>
</dbReference>
<proteinExistence type="inferred from homology"/>
<dbReference type="InterPro" id="IPR036438">
    <property type="entry name" value="Insulin-like_sf"/>
</dbReference>
<comment type="subcellular location">
    <subcellularLocation>
        <location evidence="1">Secreted</location>
    </subcellularLocation>
</comment>
<keyword evidence="6" id="KW-1185">Reference proteome</keyword>
<dbReference type="InterPro" id="IPR003235">
    <property type="entry name" value="Nem_insulin-like_b-type"/>
</dbReference>